<keyword evidence="3" id="KW-0408">Iron</keyword>
<keyword evidence="2" id="KW-0479">Metal-binding</keyword>
<keyword evidence="1" id="KW-0949">S-adenosyl-L-methionine</keyword>
<accession>A0ABR8YRW0</accession>
<comment type="caution">
    <text evidence="6">The sequence shown here is derived from an EMBL/GenBank/DDBJ whole genome shotgun (WGS) entry which is preliminary data.</text>
</comment>
<dbReference type="PANTHER" id="PTHR11228:SF7">
    <property type="entry name" value="PQQA PEPTIDE CYCLASE"/>
    <property type="match status" value="1"/>
</dbReference>
<evidence type="ECO:0000256" key="2">
    <source>
        <dbReference type="ARBA" id="ARBA00022723"/>
    </source>
</evidence>
<dbReference type="Gene3D" id="3.20.20.70">
    <property type="entry name" value="Aldolase class I"/>
    <property type="match status" value="1"/>
</dbReference>
<name>A0ABR8YRW0_9CLOT</name>
<evidence type="ECO:0000256" key="4">
    <source>
        <dbReference type="ARBA" id="ARBA00023014"/>
    </source>
</evidence>
<evidence type="ECO:0000259" key="5">
    <source>
        <dbReference type="Pfam" id="PF04055"/>
    </source>
</evidence>
<evidence type="ECO:0000313" key="7">
    <source>
        <dbReference type="Proteomes" id="UP000627166"/>
    </source>
</evidence>
<keyword evidence="4" id="KW-0411">Iron-sulfur</keyword>
<dbReference type="Proteomes" id="UP000627166">
    <property type="component" value="Unassembled WGS sequence"/>
</dbReference>
<dbReference type="EMBL" id="JACSQB010000052">
    <property type="protein sequence ID" value="MBD8046872.1"/>
    <property type="molecule type" value="Genomic_DNA"/>
</dbReference>
<sequence length="304" mass="35443">MNPKSITANSTKSISIEITTCCPLKCVYCERKIQNKTLTYEEFVKLKELIDAQKSIERITFCGIGEAFLHQDIYKMINDLKDYKITIITSGTLLIDFQKLSTHKNVDIIIFSIDSISKEKIMDICCQNYNYDNLITNLNNLKLYNKKALKEHKFINSIINCTISKENIEAIPSIIDFAAKYKFCSVHYSLPWGNFKLAEDQYSTLKEQFFIAKKKSIKYNIYMEDPFNSFCCITHDHIMPYIDVNGNYYYCAYSLNRKEPLGNIKITSIETLRDLPICKEYMSGKLYDECYMTEFSTLDKKVKL</sequence>
<reference evidence="6 7" key="1">
    <citation type="submission" date="2020-08" db="EMBL/GenBank/DDBJ databases">
        <title>A Genomic Blueprint of the Chicken Gut Microbiome.</title>
        <authorList>
            <person name="Gilroy R."/>
            <person name="Ravi A."/>
            <person name="Getino M."/>
            <person name="Pursley I."/>
            <person name="Horton D.L."/>
            <person name="Alikhan N.-F."/>
            <person name="Baker D."/>
            <person name="Gharbi K."/>
            <person name="Hall N."/>
            <person name="Watson M."/>
            <person name="Adriaenssens E.M."/>
            <person name="Foster-Nyarko E."/>
            <person name="Jarju S."/>
            <person name="Secka A."/>
            <person name="Antonio M."/>
            <person name="Oren A."/>
            <person name="Chaudhuri R."/>
            <person name="La Ragione R.M."/>
            <person name="Hildebrand F."/>
            <person name="Pallen M.J."/>
        </authorList>
    </citation>
    <scope>NUCLEOTIDE SEQUENCE [LARGE SCALE GENOMIC DNA]</scope>
    <source>
        <strain evidence="6 7">N37</strain>
    </source>
</reference>
<dbReference type="PANTHER" id="PTHR11228">
    <property type="entry name" value="RADICAL SAM DOMAIN PROTEIN"/>
    <property type="match status" value="1"/>
</dbReference>
<protein>
    <submittedName>
        <fullName evidence="6">Radical SAM protein</fullName>
    </submittedName>
</protein>
<dbReference type="InterPro" id="IPR007197">
    <property type="entry name" value="rSAM"/>
</dbReference>
<dbReference type="Pfam" id="PF04055">
    <property type="entry name" value="Radical_SAM"/>
    <property type="match status" value="1"/>
</dbReference>
<dbReference type="SUPFAM" id="SSF102114">
    <property type="entry name" value="Radical SAM enzymes"/>
    <property type="match status" value="1"/>
</dbReference>
<dbReference type="RefSeq" id="WP_191739848.1">
    <property type="nucleotide sequence ID" value="NZ_JACSQB010000052.1"/>
</dbReference>
<feature type="domain" description="Radical SAM core" evidence="5">
    <location>
        <begin position="16"/>
        <end position="177"/>
    </location>
</feature>
<evidence type="ECO:0000256" key="3">
    <source>
        <dbReference type="ARBA" id="ARBA00023004"/>
    </source>
</evidence>
<dbReference type="CDD" id="cd01335">
    <property type="entry name" value="Radical_SAM"/>
    <property type="match status" value="1"/>
</dbReference>
<dbReference type="InterPro" id="IPR013785">
    <property type="entry name" value="Aldolase_TIM"/>
</dbReference>
<dbReference type="SFLD" id="SFLDS00029">
    <property type="entry name" value="Radical_SAM"/>
    <property type="match status" value="1"/>
</dbReference>
<dbReference type="InterPro" id="IPR058240">
    <property type="entry name" value="rSAM_sf"/>
</dbReference>
<proteinExistence type="predicted"/>
<dbReference type="SFLD" id="SFLDG01067">
    <property type="entry name" value="SPASM/twitch_domain_containing"/>
    <property type="match status" value="1"/>
</dbReference>
<organism evidence="6 7">
    <name type="scientific">Clostridium faecium</name>
    <dbReference type="NCBI Taxonomy" id="2762223"/>
    <lineage>
        <taxon>Bacteria</taxon>
        <taxon>Bacillati</taxon>
        <taxon>Bacillota</taxon>
        <taxon>Clostridia</taxon>
        <taxon>Eubacteriales</taxon>
        <taxon>Clostridiaceae</taxon>
        <taxon>Clostridium</taxon>
    </lineage>
</organism>
<evidence type="ECO:0000256" key="1">
    <source>
        <dbReference type="ARBA" id="ARBA00022691"/>
    </source>
</evidence>
<gene>
    <name evidence="6" type="ORF">H9637_07425</name>
</gene>
<dbReference type="InterPro" id="IPR050377">
    <property type="entry name" value="Radical_SAM_PqqE_MftC-like"/>
</dbReference>
<evidence type="ECO:0000313" key="6">
    <source>
        <dbReference type="EMBL" id="MBD8046872.1"/>
    </source>
</evidence>
<keyword evidence="7" id="KW-1185">Reference proteome</keyword>